<keyword evidence="3" id="KW-0158">Chromosome</keyword>
<evidence type="ECO:0000313" key="13">
    <source>
        <dbReference type="RefSeq" id="XP_002940035.1"/>
    </source>
</evidence>
<dbReference type="Bgee" id="ENSXETG00000034100">
    <property type="expression patterns" value="Expressed in 4-cell stage embryo and 14 other cell types or tissues"/>
</dbReference>
<dbReference type="Ensembl" id="ENSXETT00000107751">
    <property type="protein sequence ID" value="ENSXETP00000119142"/>
    <property type="gene ID" value="ENSXETG00000034100"/>
</dbReference>
<dbReference type="Xenbase" id="XB-GENE-5724624">
    <property type="gene designation" value="ten1"/>
</dbReference>
<dbReference type="Ensembl" id="ENSXETT00000117739">
    <property type="protein sequence ID" value="ENSXETP00000116360"/>
    <property type="gene ID" value="ENSXETG00000034100"/>
</dbReference>
<dbReference type="Ensembl" id="ENSXETT00000111922">
    <property type="protein sequence ID" value="ENSXETP00000115670"/>
    <property type="gene ID" value="ENSXETG00000034100"/>
</dbReference>
<evidence type="ECO:0000313" key="15">
    <source>
        <dbReference type="RefSeq" id="XP_004918506.1"/>
    </source>
</evidence>
<proteinExistence type="inferred from homology"/>
<gene>
    <name evidence="11 13 14 15 16 17 18 19 20" type="primary">ten1</name>
</gene>
<dbReference type="PANTHER" id="PTHR33905:SF1">
    <property type="entry name" value="CST COMPLEX SUBUNIT TEN1"/>
    <property type="match status" value="1"/>
</dbReference>
<evidence type="ECO:0000313" key="14">
    <source>
        <dbReference type="RefSeq" id="XP_004918504.1"/>
    </source>
</evidence>
<reference evidence="11" key="2">
    <citation type="submission" date="2020-05" db="UniProtKB">
        <authorList>
            <consortium name="Ensembl"/>
        </authorList>
    </citation>
    <scope>IDENTIFICATION</scope>
</reference>
<keyword evidence="6" id="KW-0539">Nucleus</keyword>
<keyword evidence="4" id="KW-0779">Telomere</keyword>
<evidence type="ECO:0000256" key="7">
    <source>
        <dbReference type="ARBA" id="ARBA00061044"/>
    </source>
</evidence>
<dbReference type="InterPro" id="IPR029146">
    <property type="entry name" value="Ten1_animal_plant"/>
</dbReference>
<dbReference type="AlphaFoldDB" id="A0A6I8PU60"/>
<evidence type="ECO:0000256" key="4">
    <source>
        <dbReference type="ARBA" id="ARBA00022895"/>
    </source>
</evidence>
<evidence type="ECO:0000256" key="1">
    <source>
        <dbReference type="ARBA" id="ARBA00004123"/>
    </source>
</evidence>
<dbReference type="RefSeq" id="XP_002940035.1">
    <property type="nucleotide sequence ID" value="XM_002939989.5"/>
</dbReference>
<evidence type="ECO:0000313" key="18">
    <source>
        <dbReference type="RefSeq" id="XP_012808368.1"/>
    </source>
</evidence>
<dbReference type="RefSeq" id="XP_004918504.1">
    <property type="nucleotide sequence ID" value="XM_004918447.4"/>
</dbReference>
<evidence type="ECO:0000256" key="10">
    <source>
        <dbReference type="ARBA" id="ARBA00079840"/>
    </source>
</evidence>
<evidence type="ECO:0000313" key="11">
    <source>
        <dbReference type="Ensembl" id="ENSXETP00000064073"/>
    </source>
</evidence>
<dbReference type="Pfam" id="PF15490">
    <property type="entry name" value="Ten1_2"/>
    <property type="match status" value="1"/>
</dbReference>
<dbReference type="Proteomes" id="UP000008143">
    <property type="component" value="Chromosome 10"/>
</dbReference>
<dbReference type="Gene3D" id="2.40.50.140">
    <property type="entry name" value="Nucleic acid-binding proteins"/>
    <property type="match status" value="1"/>
</dbReference>
<dbReference type="GeneTree" id="ENSGT00390000017589"/>
<evidence type="ECO:0000256" key="3">
    <source>
        <dbReference type="ARBA" id="ARBA00022454"/>
    </source>
</evidence>
<sequence>MLPAASAFYYVWEISTGQVPIGTTVRTFGRLSRYDLAQSLATITAQHASAQHGLRVSTRFVEPFSATVGSHYLALGELEEDGGVPVLCVRVMTCIDGTNLSLLQLAMEEQRKYFRCREGASNVT</sequence>
<dbReference type="Ensembl" id="ENSXETT00000064132">
    <property type="protein sequence ID" value="ENSXETP00000064073"/>
    <property type="gene ID" value="ENSXETG00000034100"/>
</dbReference>
<evidence type="ECO:0000256" key="9">
    <source>
        <dbReference type="ARBA" id="ARBA00078215"/>
    </source>
</evidence>
<comment type="subcellular location">
    <subcellularLocation>
        <location evidence="2">Chromosome</location>
        <location evidence="2">Telomere</location>
    </subcellularLocation>
    <subcellularLocation>
        <location evidence="1">Nucleus</location>
    </subcellularLocation>
</comment>
<dbReference type="RefSeq" id="XP_012808368.1">
    <property type="nucleotide sequence ID" value="XM_012952914.3"/>
</dbReference>
<name>A0A6I8PU60_XENTR</name>
<dbReference type="OrthoDB" id="342190at2759"/>
<evidence type="ECO:0000313" key="19">
    <source>
        <dbReference type="RefSeq" id="XP_017953416.1"/>
    </source>
</evidence>
<evidence type="ECO:0000256" key="6">
    <source>
        <dbReference type="ARBA" id="ARBA00023242"/>
    </source>
</evidence>
<dbReference type="FunFam" id="2.40.50.140:FF:000203">
    <property type="entry name" value="TEN1 subunit of CST complex"/>
    <property type="match status" value="1"/>
</dbReference>
<reference evidence="11" key="1">
    <citation type="journal article" date="2010" name="Science">
        <title>The genome of the Western clawed frog Xenopus tropicalis.</title>
        <authorList>
            <person name="Hellsten U."/>
            <person name="Harland R.M."/>
            <person name="Gilchrist M.J."/>
            <person name="Hendrix D."/>
            <person name="Jurka J."/>
            <person name="Kapitonov V."/>
            <person name="Ovcharenko I."/>
            <person name="Putnam N.H."/>
            <person name="Shu S."/>
            <person name="Taher L."/>
            <person name="Blitz I.L."/>
            <person name="Blumberg B."/>
            <person name="Dichmann D.S."/>
            <person name="Dubchak I."/>
            <person name="Amaya E."/>
            <person name="Detter J.C."/>
            <person name="Fletcher R."/>
            <person name="Gerhard D.S."/>
            <person name="Goodstein D."/>
            <person name="Graves T."/>
            <person name="Grigoriev I.V."/>
            <person name="Grimwood J."/>
            <person name="Kawashima T."/>
            <person name="Lindquist E."/>
            <person name="Lucas S.M."/>
            <person name="Mead P.E."/>
            <person name="Mitros T."/>
            <person name="Ogino H."/>
            <person name="Ohta Y."/>
            <person name="Poliakov A.V."/>
            <person name="Pollet N."/>
            <person name="Robert J."/>
            <person name="Salamov A."/>
            <person name="Sater A.K."/>
            <person name="Schmutz J."/>
            <person name="Terry A."/>
            <person name="Vize P.D."/>
            <person name="Warren W.C."/>
            <person name="Wells D."/>
            <person name="Wills A."/>
            <person name="Wilson R.K."/>
            <person name="Zimmerman L.B."/>
            <person name="Zorn A.M."/>
            <person name="Grainger R."/>
            <person name="Grammer T."/>
            <person name="Khokha M.K."/>
            <person name="Richardson P.M."/>
            <person name="Rokhsar D.S."/>
        </authorList>
    </citation>
    <scope>NUCLEOTIDE SEQUENCE [LARGE SCALE GENOMIC DNA]</scope>
    <source>
        <strain evidence="11">Nigerian</strain>
    </source>
</reference>
<dbReference type="AGR" id="Xenbase:XB-GENE-5724624"/>
<dbReference type="KEGG" id="xtr:100379818"/>
<keyword evidence="5" id="KW-0238">DNA-binding</keyword>
<reference evidence="13 14" key="3">
    <citation type="submission" date="2025-04" db="UniProtKB">
        <authorList>
            <consortium name="RefSeq"/>
        </authorList>
    </citation>
    <scope>IDENTIFICATION</scope>
    <source>
        <strain evidence="13 14">Nigerian</strain>
        <tissue evidence="13 14">Liver and blood</tissue>
    </source>
</reference>
<dbReference type="GO" id="GO:0042162">
    <property type="term" value="F:telomeric DNA binding"/>
    <property type="evidence" value="ECO:0000318"/>
    <property type="project" value="GO_Central"/>
</dbReference>
<protein>
    <recommendedName>
        <fullName evidence="8">CST complex subunit TEN1</fullName>
    </recommendedName>
    <alternativeName>
        <fullName evidence="10">Protein telomeric pathways with STN1 homolog</fullName>
    </alternativeName>
    <alternativeName>
        <fullName evidence="9">Telomere length regulation protein TEN1 homolog</fullName>
    </alternativeName>
</protein>
<keyword evidence="12" id="KW-1185">Reference proteome</keyword>
<dbReference type="GO" id="GO:0032211">
    <property type="term" value="P:negative regulation of telomere maintenance via telomerase"/>
    <property type="evidence" value="ECO:0000318"/>
    <property type="project" value="GO_Central"/>
</dbReference>
<dbReference type="RefSeq" id="XP_004918506.1">
    <property type="nucleotide sequence ID" value="XM_004918449.4"/>
</dbReference>
<evidence type="ECO:0000256" key="2">
    <source>
        <dbReference type="ARBA" id="ARBA00004574"/>
    </source>
</evidence>
<evidence type="ECO:0000313" key="20">
    <source>
        <dbReference type="Xenbase" id="XB-GENE-5724624"/>
    </source>
</evidence>
<dbReference type="RefSeq" id="XP_004918507.1">
    <property type="nucleotide sequence ID" value="XM_004918450.4"/>
</dbReference>
<dbReference type="OMA" id="PWEVNSG"/>
<evidence type="ECO:0000313" key="16">
    <source>
        <dbReference type="RefSeq" id="XP_004918507.1"/>
    </source>
</evidence>
<evidence type="ECO:0000256" key="5">
    <source>
        <dbReference type="ARBA" id="ARBA00023125"/>
    </source>
</evidence>
<dbReference type="Ensembl" id="ENSXETT00000115526">
    <property type="protein sequence ID" value="ENSXETP00000110019"/>
    <property type="gene ID" value="ENSXETG00000034100"/>
</dbReference>
<dbReference type="GO" id="GO:0003697">
    <property type="term" value="F:single-stranded DNA binding"/>
    <property type="evidence" value="ECO:0007669"/>
    <property type="project" value="InterPro"/>
</dbReference>
<dbReference type="GeneID" id="100379818"/>
<dbReference type="PANTHER" id="PTHR33905">
    <property type="entry name" value="CST COMPLEX SUBUNIT TEN1"/>
    <property type="match status" value="1"/>
</dbReference>
<evidence type="ECO:0000256" key="8">
    <source>
        <dbReference type="ARBA" id="ARBA00068173"/>
    </source>
</evidence>
<evidence type="ECO:0000313" key="17">
    <source>
        <dbReference type="RefSeq" id="XP_004918508.1"/>
    </source>
</evidence>
<dbReference type="CTD" id="100134934"/>
<comment type="similarity">
    <text evidence="7">Belongs to the TEN1 family.</text>
</comment>
<dbReference type="Ensembl" id="ENSXETT00000123388">
    <property type="protein sequence ID" value="ENSXETP00000116336"/>
    <property type="gene ID" value="ENSXETG00000034100"/>
</dbReference>
<dbReference type="RefSeq" id="XP_004918508.1">
    <property type="nucleotide sequence ID" value="XM_004918451.4"/>
</dbReference>
<evidence type="ECO:0000313" key="12">
    <source>
        <dbReference type="Proteomes" id="UP000008143"/>
    </source>
</evidence>
<dbReference type="InterPro" id="IPR012340">
    <property type="entry name" value="NA-bd_OB-fold"/>
</dbReference>
<accession>A0A6I8PU60</accession>
<dbReference type="GO" id="GO:0010521">
    <property type="term" value="F:telomerase inhibitor activity"/>
    <property type="evidence" value="ECO:0000318"/>
    <property type="project" value="GO_Central"/>
</dbReference>
<dbReference type="RefSeq" id="XP_017953416.1">
    <property type="nucleotide sequence ID" value="XM_018097927.2"/>
</dbReference>
<dbReference type="GO" id="GO:1990879">
    <property type="term" value="C:CST complex"/>
    <property type="evidence" value="ECO:0000318"/>
    <property type="project" value="GO_Central"/>
</dbReference>
<organism evidence="11">
    <name type="scientific">Xenopus tropicalis</name>
    <name type="common">Western clawed frog</name>
    <name type="synonym">Silurana tropicalis</name>
    <dbReference type="NCBI Taxonomy" id="8364"/>
    <lineage>
        <taxon>Eukaryota</taxon>
        <taxon>Metazoa</taxon>
        <taxon>Chordata</taxon>
        <taxon>Craniata</taxon>
        <taxon>Vertebrata</taxon>
        <taxon>Euteleostomi</taxon>
        <taxon>Amphibia</taxon>
        <taxon>Batrachia</taxon>
        <taxon>Anura</taxon>
        <taxon>Pipoidea</taxon>
        <taxon>Pipidae</taxon>
        <taxon>Xenopodinae</taxon>
        <taxon>Xenopus</taxon>
        <taxon>Silurana</taxon>
    </lineage>
</organism>